<reference evidence="10 11" key="1">
    <citation type="submission" date="2019-03" db="EMBL/GenBank/DDBJ databases">
        <title>Genomic Encyclopedia of Type Strains, Phase IV (KMG-IV): sequencing the most valuable type-strain genomes for metagenomic binning, comparative biology and taxonomic classification.</title>
        <authorList>
            <person name="Goeker M."/>
        </authorList>
    </citation>
    <scope>NUCLEOTIDE SEQUENCE [LARGE SCALE GENOMIC DNA]</scope>
    <source>
        <strain evidence="10 11">DSM 22958</strain>
    </source>
</reference>
<keyword evidence="1 8" id="KW-0963">Cytoplasm</keyword>
<protein>
    <recommendedName>
        <fullName evidence="8">Molybdenum cofactor guanylyltransferase</fullName>
        <shortName evidence="8">MoCo guanylyltransferase</shortName>
        <ecNumber evidence="8">2.7.7.77</ecNumber>
    </recommendedName>
    <alternativeName>
        <fullName evidence="8">GTP:molybdopterin guanylyltransferase</fullName>
    </alternativeName>
    <alternativeName>
        <fullName evidence="8">Mo-MPT guanylyltransferase</fullName>
    </alternativeName>
    <alternativeName>
        <fullName evidence="8">Molybdopterin guanylyltransferase</fullName>
    </alternativeName>
    <alternativeName>
        <fullName evidence="8">Molybdopterin-guanine dinucleotide synthase</fullName>
        <shortName evidence="8">MGD synthase</shortName>
    </alternativeName>
</protein>
<comment type="subunit">
    <text evidence="8">Monomer.</text>
</comment>
<dbReference type="PANTHER" id="PTHR19136:SF81">
    <property type="entry name" value="MOLYBDENUM COFACTOR GUANYLYLTRANSFERASE"/>
    <property type="match status" value="1"/>
</dbReference>
<dbReference type="Proteomes" id="UP000294881">
    <property type="component" value="Unassembled WGS sequence"/>
</dbReference>
<evidence type="ECO:0000256" key="6">
    <source>
        <dbReference type="ARBA" id="ARBA00023134"/>
    </source>
</evidence>
<evidence type="ECO:0000256" key="8">
    <source>
        <dbReference type="HAMAP-Rule" id="MF_00316"/>
    </source>
</evidence>
<feature type="binding site" evidence="8">
    <location>
        <position position="97"/>
    </location>
    <ligand>
        <name>GTP</name>
        <dbReference type="ChEBI" id="CHEBI:37565"/>
    </ligand>
</feature>
<dbReference type="GO" id="GO:1902758">
    <property type="term" value="P:bis(molybdopterin guanine dinucleotide)molybdenum biosynthetic process"/>
    <property type="evidence" value="ECO:0007669"/>
    <property type="project" value="TreeGrafter"/>
</dbReference>
<dbReference type="GO" id="GO:0046872">
    <property type="term" value="F:metal ion binding"/>
    <property type="evidence" value="ECO:0007669"/>
    <property type="project" value="UniProtKB-KW"/>
</dbReference>
<keyword evidence="7 8" id="KW-0501">Molybdenum cofactor biosynthesis</keyword>
<dbReference type="GO" id="GO:0005525">
    <property type="term" value="F:GTP binding"/>
    <property type="evidence" value="ECO:0007669"/>
    <property type="project" value="UniProtKB-UniRule"/>
</dbReference>
<comment type="catalytic activity">
    <reaction evidence="8">
        <text>Mo-molybdopterin + GTP + H(+) = Mo-molybdopterin guanine dinucleotide + diphosphate</text>
        <dbReference type="Rhea" id="RHEA:34243"/>
        <dbReference type="ChEBI" id="CHEBI:15378"/>
        <dbReference type="ChEBI" id="CHEBI:33019"/>
        <dbReference type="ChEBI" id="CHEBI:37565"/>
        <dbReference type="ChEBI" id="CHEBI:71302"/>
        <dbReference type="ChEBI" id="CHEBI:71310"/>
        <dbReference type="EC" id="2.7.7.77"/>
    </reaction>
</comment>
<feature type="domain" description="MobA-like NTP transferase" evidence="9">
    <location>
        <begin position="5"/>
        <end position="154"/>
    </location>
</feature>
<feature type="binding site" evidence="8">
    <location>
        <begin position="8"/>
        <end position="10"/>
    </location>
    <ligand>
        <name>GTP</name>
        <dbReference type="ChEBI" id="CHEBI:37565"/>
    </ligand>
</feature>
<proteinExistence type="inferred from homology"/>
<evidence type="ECO:0000256" key="3">
    <source>
        <dbReference type="ARBA" id="ARBA00022723"/>
    </source>
</evidence>
<evidence type="ECO:0000256" key="2">
    <source>
        <dbReference type="ARBA" id="ARBA00022679"/>
    </source>
</evidence>
<evidence type="ECO:0000313" key="11">
    <source>
        <dbReference type="Proteomes" id="UP000294881"/>
    </source>
</evidence>
<feature type="binding site" evidence="8">
    <location>
        <position position="97"/>
    </location>
    <ligand>
        <name>Mg(2+)</name>
        <dbReference type="ChEBI" id="CHEBI:18420"/>
    </ligand>
</feature>
<dbReference type="EC" id="2.7.7.77" evidence="8"/>
<dbReference type="Gene3D" id="3.90.550.10">
    <property type="entry name" value="Spore Coat Polysaccharide Biosynthesis Protein SpsA, Chain A"/>
    <property type="match status" value="1"/>
</dbReference>
<organism evidence="10 11">
    <name type="scientific">Camelimonas lactis</name>
    <dbReference type="NCBI Taxonomy" id="659006"/>
    <lineage>
        <taxon>Bacteria</taxon>
        <taxon>Pseudomonadati</taxon>
        <taxon>Pseudomonadota</taxon>
        <taxon>Alphaproteobacteria</taxon>
        <taxon>Hyphomicrobiales</taxon>
        <taxon>Chelatococcaceae</taxon>
        <taxon>Camelimonas</taxon>
    </lineage>
</organism>
<accession>A0A4R2GS33</accession>
<feature type="binding site" evidence="8">
    <location>
        <position position="20"/>
    </location>
    <ligand>
        <name>GTP</name>
        <dbReference type="ChEBI" id="CHEBI:37565"/>
    </ligand>
</feature>
<dbReference type="InterPro" id="IPR025877">
    <property type="entry name" value="MobA-like_NTP_Trfase"/>
</dbReference>
<comment type="caution">
    <text evidence="10">The sequence shown here is derived from an EMBL/GenBank/DDBJ whole genome shotgun (WGS) entry which is preliminary data.</text>
</comment>
<dbReference type="InterPro" id="IPR029044">
    <property type="entry name" value="Nucleotide-diphossugar_trans"/>
</dbReference>
<comment type="subcellular location">
    <subcellularLocation>
        <location evidence="8">Cytoplasm</location>
    </subcellularLocation>
</comment>
<evidence type="ECO:0000256" key="5">
    <source>
        <dbReference type="ARBA" id="ARBA00022842"/>
    </source>
</evidence>
<comment type="domain">
    <text evidence="8">The N-terminal domain determines nucleotide recognition and specific binding, while the C-terminal domain determines the specific binding to the target protein.</text>
</comment>
<gene>
    <name evidence="8" type="primary">mobA</name>
    <name evidence="10" type="ORF">EV666_108142</name>
</gene>
<name>A0A4R2GS33_9HYPH</name>
<comment type="cofactor">
    <cofactor evidence="8">
        <name>Mg(2+)</name>
        <dbReference type="ChEBI" id="CHEBI:18420"/>
    </cofactor>
</comment>
<feature type="binding site" evidence="8">
    <location>
        <position position="66"/>
    </location>
    <ligand>
        <name>GTP</name>
        <dbReference type="ChEBI" id="CHEBI:37565"/>
    </ligand>
</feature>
<dbReference type="GO" id="GO:0005737">
    <property type="term" value="C:cytoplasm"/>
    <property type="evidence" value="ECO:0007669"/>
    <property type="project" value="UniProtKB-SubCell"/>
</dbReference>
<dbReference type="EMBL" id="SLWL01000008">
    <property type="protein sequence ID" value="TCO12819.1"/>
    <property type="molecule type" value="Genomic_DNA"/>
</dbReference>
<keyword evidence="11" id="KW-1185">Reference proteome</keyword>
<keyword evidence="6 8" id="KW-0342">GTP-binding</keyword>
<dbReference type="GO" id="GO:0061603">
    <property type="term" value="F:molybdenum cofactor guanylyltransferase activity"/>
    <property type="evidence" value="ECO:0007669"/>
    <property type="project" value="UniProtKB-EC"/>
</dbReference>
<keyword evidence="2 8" id="KW-0808">Transferase</keyword>
<evidence type="ECO:0000256" key="1">
    <source>
        <dbReference type="ARBA" id="ARBA00022490"/>
    </source>
</evidence>
<evidence type="ECO:0000256" key="4">
    <source>
        <dbReference type="ARBA" id="ARBA00022741"/>
    </source>
</evidence>
<keyword evidence="4 8" id="KW-0547">Nucleotide-binding</keyword>
<dbReference type="PANTHER" id="PTHR19136">
    <property type="entry name" value="MOLYBDENUM COFACTOR GUANYLYLTRANSFERASE"/>
    <property type="match status" value="1"/>
</dbReference>
<evidence type="ECO:0000256" key="7">
    <source>
        <dbReference type="ARBA" id="ARBA00023150"/>
    </source>
</evidence>
<dbReference type="HAMAP" id="MF_00316">
    <property type="entry name" value="MobA"/>
    <property type="match status" value="1"/>
</dbReference>
<dbReference type="InterPro" id="IPR013482">
    <property type="entry name" value="Molybde_CF_guanTrfase"/>
</dbReference>
<comment type="function">
    <text evidence="8">Transfers a GMP moiety from GTP to Mo-molybdopterin (Mo-MPT) cofactor (Moco or molybdenum cofactor) to form Mo-molybdopterin guanine dinucleotide (Mo-MGD) cofactor.</text>
</comment>
<keyword evidence="3 8" id="KW-0479">Metal-binding</keyword>
<comment type="similarity">
    <text evidence="8">Belongs to the MobA family.</text>
</comment>
<evidence type="ECO:0000259" key="9">
    <source>
        <dbReference type="Pfam" id="PF12804"/>
    </source>
</evidence>
<dbReference type="OrthoDB" id="9788394at2"/>
<dbReference type="CDD" id="cd02503">
    <property type="entry name" value="MobA"/>
    <property type="match status" value="1"/>
</dbReference>
<sequence>MKVAVVILAGGAGTRIGGDKPARLLGGRTLLAHMMTHARRWSDTVAVSLREPGQVRVPADIPVICDVDGAGPLAGVQAAGQFALSKGKGAVLTVPCDTPFVPGDLLARLSGALDRQAALASSNGRLHPACGLWRSEAFTATSHGVTGSDQSLRTFAEWIGYRAVAWNTAPFDPFLNINRPDDLAEAERRWQTL</sequence>
<dbReference type="RefSeq" id="WP_132007295.1">
    <property type="nucleotide sequence ID" value="NZ_JBHUNN010000001.1"/>
</dbReference>
<dbReference type="SUPFAM" id="SSF53448">
    <property type="entry name" value="Nucleotide-diphospho-sugar transferases"/>
    <property type="match status" value="1"/>
</dbReference>
<evidence type="ECO:0000313" key="10">
    <source>
        <dbReference type="EMBL" id="TCO12819.1"/>
    </source>
</evidence>
<comment type="caution">
    <text evidence="8">Lacks conserved residue(s) required for the propagation of feature annotation.</text>
</comment>
<dbReference type="Pfam" id="PF12804">
    <property type="entry name" value="NTP_transf_3"/>
    <property type="match status" value="1"/>
</dbReference>
<dbReference type="AlphaFoldDB" id="A0A4R2GS33"/>
<keyword evidence="5 8" id="KW-0460">Magnesium</keyword>